<evidence type="ECO:0000313" key="2">
    <source>
        <dbReference type="Proteomes" id="UP001497516"/>
    </source>
</evidence>
<dbReference type="EMBL" id="OZ034821">
    <property type="protein sequence ID" value="CAL1405255.1"/>
    <property type="molecule type" value="Genomic_DNA"/>
</dbReference>
<sequence>MRRGTVVDGGDWCWWRRNNSGRRGTVWLAASWEAGRGGDGGAAEQGRGSAREMAEQETLWSRLRLKPLLWPGKKRWRLRNEIDSS</sequence>
<accession>A0AAV2G3M2</accession>
<organism evidence="1 2">
    <name type="scientific">Linum trigynum</name>
    <dbReference type="NCBI Taxonomy" id="586398"/>
    <lineage>
        <taxon>Eukaryota</taxon>
        <taxon>Viridiplantae</taxon>
        <taxon>Streptophyta</taxon>
        <taxon>Embryophyta</taxon>
        <taxon>Tracheophyta</taxon>
        <taxon>Spermatophyta</taxon>
        <taxon>Magnoliopsida</taxon>
        <taxon>eudicotyledons</taxon>
        <taxon>Gunneridae</taxon>
        <taxon>Pentapetalae</taxon>
        <taxon>rosids</taxon>
        <taxon>fabids</taxon>
        <taxon>Malpighiales</taxon>
        <taxon>Linaceae</taxon>
        <taxon>Linum</taxon>
    </lineage>
</organism>
<keyword evidence="2" id="KW-1185">Reference proteome</keyword>
<gene>
    <name evidence="1" type="ORF">LTRI10_LOCUS45051</name>
</gene>
<dbReference type="AlphaFoldDB" id="A0AAV2G3M2"/>
<protein>
    <submittedName>
        <fullName evidence="1">Uncharacterized protein</fullName>
    </submittedName>
</protein>
<name>A0AAV2G3M2_9ROSI</name>
<reference evidence="1 2" key="1">
    <citation type="submission" date="2024-04" db="EMBL/GenBank/DDBJ databases">
        <authorList>
            <person name="Fracassetti M."/>
        </authorList>
    </citation>
    <scope>NUCLEOTIDE SEQUENCE [LARGE SCALE GENOMIC DNA]</scope>
</reference>
<evidence type="ECO:0000313" key="1">
    <source>
        <dbReference type="EMBL" id="CAL1405255.1"/>
    </source>
</evidence>
<dbReference type="Proteomes" id="UP001497516">
    <property type="component" value="Chromosome 8"/>
</dbReference>
<proteinExistence type="predicted"/>